<dbReference type="Proteomes" id="UP000307362">
    <property type="component" value="Unassembled WGS sequence"/>
</dbReference>
<feature type="transmembrane region" description="Helical" evidence="8">
    <location>
        <begin position="105"/>
        <end position="125"/>
    </location>
</feature>
<evidence type="ECO:0000256" key="2">
    <source>
        <dbReference type="ARBA" id="ARBA00022448"/>
    </source>
</evidence>
<dbReference type="AlphaFoldDB" id="A0A5S3YV18"/>
<feature type="transmembrane region" description="Helical" evidence="8">
    <location>
        <begin position="82"/>
        <end position="99"/>
    </location>
</feature>
<dbReference type="InterPro" id="IPR036259">
    <property type="entry name" value="MFS_trans_sf"/>
</dbReference>
<feature type="transmembrane region" description="Helical" evidence="8">
    <location>
        <begin position="309"/>
        <end position="325"/>
    </location>
</feature>
<feature type="transmembrane region" description="Helical" evidence="8">
    <location>
        <begin position="331"/>
        <end position="354"/>
    </location>
</feature>
<dbReference type="PANTHER" id="PTHR23517:SF2">
    <property type="entry name" value="MULTIDRUG RESISTANCE PROTEIN MDTH"/>
    <property type="match status" value="1"/>
</dbReference>
<evidence type="ECO:0000256" key="3">
    <source>
        <dbReference type="ARBA" id="ARBA00022475"/>
    </source>
</evidence>
<proteinExistence type="predicted"/>
<dbReference type="Pfam" id="PF07690">
    <property type="entry name" value="MFS_1"/>
    <property type="match status" value="1"/>
</dbReference>
<feature type="domain" description="Major facilitator superfamily (MFS) profile" evidence="9">
    <location>
        <begin position="16"/>
        <end position="421"/>
    </location>
</feature>
<feature type="transmembrane region" description="Helical" evidence="8">
    <location>
        <begin position="392"/>
        <end position="416"/>
    </location>
</feature>
<dbReference type="InterPro" id="IPR020846">
    <property type="entry name" value="MFS_dom"/>
</dbReference>
<dbReference type="PROSITE" id="PS50850">
    <property type="entry name" value="MFS"/>
    <property type="match status" value="1"/>
</dbReference>
<dbReference type="SUPFAM" id="SSF103473">
    <property type="entry name" value="MFS general substrate transporter"/>
    <property type="match status" value="1"/>
</dbReference>
<feature type="transmembrane region" description="Helical" evidence="8">
    <location>
        <begin position="15"/>
        <end position="43"/>
    </location>
</feature>
<evidence type="ECO:0000256" key="1">
    <source>
        <dbReference type="ARBA" id="ARBA00004651"/>
    </source>
</evidence>
<evidence type="ECO:0000256" key="4">
    <source>
        <dbReference type="ARBA" id="ARBA00022692"/>
    </source>
</evidence>
<sequence>MSSELSFSRVKDFPLLMWILLFGSFITRGSFFMVWPFLAVILYDKFALSATEVGLILSTAAVVAVFISFIGSTLSDKLGRQTVMYATGVLYIVSFSLLAEADTVTMFAIVITLCSIASALWRPLASALIGDIIDDSKTRELAMQSMYFIVNVGCAVGPIAGVWLGLTGQQSSFYITTVAFAFLLGLLVWGFSHHKRSHHKKSQKNTESQSTCSKELENNEPEKESIGMKRSLAILAKDRLLQCLILANVICLFIYGQMDSSLVQYLTRENVPQLLELVSSLIFTNAMVIITCQFLLLRIMAKVELVHRIQIGLVLLMCSQVFMALNAPSFFWGWIGAVVVLSLAEAILFPTMNVHIDRIAPDNLRGAYFGASAFYDFGFAFAPLGGGIILDLFGGFCLFVLCSAMCVVVMGLYYVLEKLPRPDFTEPTKRELHS</sequence>
<dbReference type="InterPro" id="IPR050171">
    <property type="entry name" value="MFS_Transporters"/>
</dbReference>
<keyword evidence="5 8" id="KW-1133">Transmembrane helix</keyword>
<feature type="transmembrane region" description="Helical" evidence="8">
    <location>
        <begin position="172"/>
        <end position="191"/>
    </location>
</feature>
<feature type="region of interest" description="Disordered" evidence="7">
    <location>
        <begin position="200"/>
        <end position="223"/>
    </location>
</feature>
<reference evidence="11" key="2">
    <citation type="submission" date="2019-06" db="EMBL/GenBank/DDBJ databases">
        <title>Co-occurence of chitin degradation, pigmentation and bioactivity in marine Pseudoalteromonas.</title>
        <authorList>
            <person name="Sonnenschein E.C."/>
            <person name="Bech P.K."/>
        </authorList>
    </citation>
    <scope>NUCLEOTIDE SEQUENCE [LARGE SCALE GENOMIC DNA]</scope>
    <source>
        <strain evidence="11">S1189</strain>
    </source>
</reference>
<feature type="transmembrane region" description="Helical" evidence="8">
    <location>
        <begin position="278"/>
        <end position="297"/>
    </location>
</feature>
<feature type="transmembrane region" description="Helical" evidence="8">
    <location>
        <begin position="366"/>
        <end position="386"/>
    </location>
</feature>
<evidence type="ECO:0000259" key="9">
    <source>
        <dbReference type="PROSITE" id="PS50850"/>
    </source>
</evidence>
<gene>
    <name evidence="10" type="ORF">CWB73_08300</name>
</gene>
<dbReference type="GO" id="GO:0005886">
    <property type="term" value="C:plasma membrane"/>
    <property type="evidence" value="ECO:0007669"/>
    <property type="project" value="UniProtKB-SubCell"/>
</dbReference>
<keyword evidence="4 8" id="KW-0812">Transmembrane</keyword>
<organism evidence="10 11">
    <name type="scientific">Pseudoalteromonas phenolica</name>
    <dbReference type="NCBI Taxonomy" id="161398"/>
    <lineage>
        <taxon>Bacteria</taxon>
        <taxon>Pseudomonadati</taxon>
        <taxon>Pseudomonadota</taxon>
        <taxon>Gammaproteobacteria</taxon>
        <taxon>Alteromonadales</taxon>
        <taxon>Pseudoalteromonadaceae</taxon>
        <taxon>Pseudoalteromonas</taxon>
    </lineage>
</organism>
<dbReference type="InterPro" id="IPR011701">
    <property type="entry name" value="MFS"/>
</dbReference>
<comment type="subcellular location">
    <subcellularLocation>
        <location evidence="1">Cell membrane</location>
        <topology evidence="1">Multi-pass membrane protein</topology>
    </subcellularLocation>
</comment>
<evidence type="ECO:0000313" key="10">
    <source>
        <dbReference type="EMBL" id="TMP81562.1"/>
    </source>
</evidence>
<evidence type="ECO:0000256" key="7">
    <source>
        <dbReference type="SAM" id="MobiDB-lite"/>
    </source>
</evidence>
<evidence type="ECO:0000256" key="5">
    <source>
        <dbReference type="ARBA" id="ARBA00022989"/>
    </source>
</evidence>
<feature type="compositionally biased region" description="Basic and acidic residues" evidence="7">
    <location>
        <begin position="214"/>
        <end position="223"/>
    </location>
</feature>
<keyword evidence="6 8" id="KW-0472">Membrane</keyword>
<evidence type="ECO:0000256" key="8">
    <source>
        <dbReference type="SAM" id="Phobius"/>
    </source>
</evidence>
<name>A0A5S3YV18_9GAMM</name>
<protein>
    <submittedName>
        <fullName evidence="10">MFS transporter</fullName>
    </submittedName>
</protein>
<accession>A0A5S3YV18</accession>
<dbReference type="CDD" id="cd17329">
    <property type="entry name" value="MFS_MdtH_MDR_like"/>
    <property type="match status" value="1"/>
</dbReference>
<evidence type="ECO:0000313" key="11">
    <source>
        <dbReference type="Proteomes" id="UP000307362"/>
    </source>
</evidence>
<feature type="transmembrane region" description="Helical" evidence="8">
    <location>
        <begin position="55"/>
        <end position="75"/>
    </location>
</feature>
<dbReference type="GO" id="GO:0022857">
    <property type="term" value="F:transmembrane transporter activity"/>
    <property type="evidence" value="ECO:0007669"/>
    <property type="project" value="InterPro"/>
</dbReference>
<comment type="caution">
    <text evidence="10">The sequence shown here is derived from an EMBL/GenBank/DDBJ whole genome shotgun (WGS) entry which is preliminary data.</text>
</comment>
<keyword evidence="3" id="KW-1003">Cell membrane</keyword>
<evidence type="ECO:0000256" key="6">
    <source>
        <dbReference type="ARBA" id="ARBA00023136"/>
    </source>
</evidence>
<dbReference type="PANTHER" id="PTHR23517">
    <property type="entry name" value="RESISTANCE PROTEIN MDTM, PUTATIVE-RELATED-RELATED"/>
    <property type="match status" value="1"/>
</dbReference>
<feature type="transmembrane region" description="Helical" evidence="8">
    <location>
        <begin position="240"/>
        <end position="258"/>
    </location>
</feature>
<keyword evidence="2" id="KW-0813">Transport</keyword>
<dbReference type="EMBL" id="PNCM01000015">
    <property type="protein sequence ID" value="TMP81562.1"/>
    <property type="molecule type" value="Genomic_DNA"/>
</dbReference>
<dbReference type="Gene3D" id="1.20.1250.20">
    <property type="entry name" value="MFS general substrate transporter like domains"/>
    <property type="match status" value="1"/>
</dbReference>
<feature type="transmembrane region" description="Helical" evidence="8">
    <location>
        <begin position="146"/>
        <end position="166"/>
    </location>
</feature>
<reference evidence="10 11" key="1">
    <citation type="submission" date="2017-12" db="EMBL/GenBank/DDBJ databases">
        <authorList>
            <person name="Paulsen S."/>
            <person name="Gram L.K."/>
        </authorList>
    </citation>
    <scope>NUCLEOTIDE SEQUENCE [LARGE SCALE GENOMIC DNA]</scope>
    <source>
        <strain evidence="10 11">S1189</strain>
    </source>
</reference>
<dbReference type="OrthoDB" id="3237211at2"/>
<dbReference type="RefSeq" id="WP_138567218.1">
    <property type="nucleotide sequence ID" value="NZ_PNCM01000015.1"/>
</dbReference>